<accession>A0ABW6A2E8</accession>
<dbReference type="Proteomes" id="UP001597511">
    <property type="component" value="Unassembled WGS sequence"/>
</dbReference>
<keyword evidence="1" id="KW-0732">Signal</keyword>
<feature type="signal peptide" evidence="1">
    <location>
        <begin position="1"/>
        <end position="21"/>
    </location>
</feature>
<evidence type="ECO:0000313" key="2">
    <source>
        <dbReference type="EMBL" id="MFD2919500.1"/>
    </source>
</evidence>
<feature type="chain" id="PRO_5047070272" evidence="1">
    <location>
        <begin position="22"/>
        <end position="80"/>
    </location>
</feature>
<protein>
    <submittedName>
        <fullName evidence="2">Uncharacterized protein</fullName>
    </submittedName>
</protein>
<name>A0ABW6A2E8_9BACT</name>
<evidence type="ECO:0000313" key="3">
    <source>
        <dbReference type="Proteomes" id="UP001597511"/>
    </source>
</evidence>
<organism evidence="2 3">
    <name type="scientific">Terrimonas rubra</name>
    <dbReference type="NCBI Taxonomy" id="1035890"/>
    <lineage>
        <taxon>Bacteria</taxon>
        <taxon>Pseudomonadati</taxon>
        <taxon>Bacteroidota</taxon>
        <taxon>Chitinophagia</taxon>
        <taxon>Chitinophagales</taxon>
        <taxon>Chitinophagaceae</taxon>
        <taxon>Terrimonas</taxon>
    </lineage>
</organism>
<reference evidence="3" key="1">
    <citation type="journal article" date="2019" name="Int. J. Syst. Evol. Microbiol.">
        <title>The Global Catalogue of Microorganisms (GCM) 10K type strain sequencing project: providing services to taxonomists for standard genome sequencing and annotation.</title>
        <authorList>
            <consortium name="The Broad Institute Genomics Platform"/>
            <consortium name="The Broad Institute Genome Sequencing Center for Infectious Disease"/>
            <person name="Wu L."/>
            <person name="Ma J."/>
        </authorList>
    </citation>
    <scope>NUCLEOTIDE SEQUENCE [LARGE SCALE GENOMIC DNA]</scope>
    <source>
        <strain evidence="3">KCTC 23299</strain>
    </source>
</reference>
<gene>
    <name evidence="2" type="ORF">ACFS6H_07280</name>
</gene>
<comment type="caution">
    <text evidence="2">The sequence shown here is derived from an EMBL/GenBank/DDBJ whole genome shotgun (WGS) entry which is preliminary data.</text>
</comment>
<keyword evidence="3" id="KW-1185">Reference proteome</keyword>
<proteinExistence type="predicted"/>
<dbReference type="RefSeq" id="WP_386096747.1">
    <property type="nucleotide sequence ID" value="NZ_JBHUOZ010000001.1"/>
</dbReference>
<evidence type="ECO:0000256" key="1">
    <source>
        <dbReference type="SAM" id="SignalP"/>
    </source>
</evidence>
<sequence>MNKYIFLLFFMGLSVATTVNAQQNETIKKAIENPKAKEDAARADAKLIDNKKLTGADTTTVPQKHKKKCWFRKKAKTPSS</sequence>
<dbReference type="EMBL" id="JBHUOZ010000001">
    <property type="protein sequence ID" value="MFD2919500.1"/>
    <property type="molecule type" value="Genomic_DNA"/>
</dbReference>